<accession>A0A8T1WFD9</accession>
<evidence type="ECO:0008006" key="3">
    <source>
        <dbReference type="Google" id="ProtNLM"/>
    </source>
</evidence>
<organism evidence="1 2">
    <name type="scientific">Phytophthora pseudosyringae</name>
    <dbReference type="NCBI Taxonomy" id="221518"/>
    <lineage>
        <taxon>Eukaryota</taxon>
        <taxon>Sar</taxon>
        <taxon>Stramenopiles</taxon>
        <taxon>Oomycota</taxon>
        <taxon>Peronosporomycetes</taxon>
        <taxon>Peronosporales</taxon>
        <taxon>Peronosporaceae</taxon>
        <taxon>Phytophthora</taxon>
    </lineage>
</organism>
<evidence type="ECO:0000313" key="2">
    <source>
        <dbReference type="Proteomes" id="UP000694044"/>
    </source>
</evidence>
<gene>
    <name evidence="1" type="ORF">PHYPSEUDO_014369</name>
</gene>
<proteinExistence type="predicted"/>
<dbReference type="PANTHER" id="PTHR48050">
    <property type="entry name" value="STEROL 3-BETA-GLUCOSYLTRANSFERASE"/>
    <property type="match status" value="1"/>
</dbReference>
<sequence length="280" mass="30897">MVEIALNIPDKSANMEPSTVTEWEEYSSRKHLLQKPEPESVPAMSICLGAIGTWNNGVKQFVAIGIKLKEQGHRVRVAANERFRAEITTRGLEFYPLAGAPESIQYFASFVYASQKAARAAVPGRLGTGVFKELIYSLWPAAYGSDPHGGGLNIPGEHFRADSLLWHPLLLGHVHVAERLGIPLQCTSLEPLSPTHSSPHPLSSIAGLDAKVMKQCQSNLLTYGIVDTALWHGGVAEVLTQFRGFIGLNQRCDQPDPLVRWEVPHIYLWNPALLPKPLDW</sequence>
<dbReference type="AlphaFoldDB" id="A0A8T1WFD9"/>
<dbReference type="PANTHER" id="PTHR48050:SF13">
    <property type="entry name" value="STEROL 3-BETA-GLUCOSYLTRANSFERASE UGT80A2"/>
    <property type="match status" value="1"/>
</dbReference>
<name>A0A8T1WFD9_9STRA</name>
<dbReference type="EMBL" id="JAGDFM010000008">
    <property type="protein sequence ID" value="KAG7392882.1"/>
    <property type="molecule type" value="Genomic_DNA"/>
</dbReference>
<comment type="caution">
    <text evidence="1">The sequence shown here is derived from an EMBL/GenBank/DDBJ whole genome shotgun (WGS) entry which is preliminary data.</text>
</comment>
<dbReference type="InterPro" id="IPR050426">
    <property type="entry name" value="Glycosyltransferase_28"/>
</dbReference>
<reference evidence="1" key="1">
    <citation type="submission" date="2021-02" db="EMBL/GenBank/DDBJ databases">
        <authorList>
            <person name="Palmer J.M."/>
        </authorList>
    </citation>
    <scope>NUCLEOTIDE SEQUENCE</scope>
    <source>
        <strain evidence="1">SCRP734</strain>
    </source>
</reference>
<evidence type="ECO:0000313" key="1">
    <source>
        <dbReference type="EMBL" id="KAG7392882.1"/>
    </source>
</evidence>
<keyword evidence="2" id="KW-1185">Reference proteome</keyword>
<dbReference type="OrthoDB" id="105943at2759"/>
<dbReference type="Proteomes" id="UP000694044">
    <property type="component" value="Unassembled WGS sequence"/>
</dbReference>
<protein>
    <recommendedName>
        <fullName evidence="3">Glycosyltransferase family 28 N-terminal domain-containing protein</fullName>
    </recommendedName>
</protein>